<accession>A0ABQ5G5C7</accession>
<dbReference type="PANTHER" id="PTHR11439">
    <property type="entry name" value="GAG-POL-RELATED RETROTRANSPOSON"/>
    <property type="match status" value="1"/>
</dbReference>
<evidence type="ECO:0000313" key="3">
    <source>
        <dbReference type="EMBL" id="GJT70042.1"/>
    </source>
</evidence>
<dbReference type="PANTHER" id="PTHR11439:SF509">
    <property type="entry name" value="RNA-DIRECTED DNA POLYMERASE"/>
    <property type="match status" value="1"/>
</dbReference>
<dbReference type="EMBL" id="BQNB010018043">
    <property type="protein sequence ID" value="GJT70042.1"/>
    <property type="molecule type" value="Genomic_DNA"/>
</dbReference>
<dbReference type="InterPro" id="IPR057670">
    <property type="entry name" value="SH3_retrovirus"/>
</dbReference>
<evidence type="ECO:0000313" key="4">
    <source>
        <dbReference type="Proteomes" id="UP001151760"/>
    </source>
</evidence>
<feature type="domain" description="Retroviral polymerase SH3-like" evidence="2">
    <location>
        <begin position="4"/>
        <end position="58"/>
    </location>
</feature>
<keyword evidence="4" id="KW-1185">Reference proteome</keyword>
<dbReference type="SUPFAM" id="SSF56672">
    <property type="entry name" value="DNA/RNA polymerases"/>
    <property type="match status" value="1"/>
</dbReference>
<sequence>MFRCPVFIHNHKDHLGKFDAKADDGYYLGYSFVSKAFRVYNTRRQQIEETYHVTFDESMEAIRFTNTLVDKIGSNDSSRYPLDEFQEDDPSRQYQVDSDDRWSRDQHIELVNIIGDPGKVMLTRSMAAKLTVASASECLFTDFLSEIEPKKASEALKHPGWIDAMQEELNQFYRNKVWTLVPLPYGKIVIDSKWVFRNKKDEHGTTTKNKARLVAQGYSQEEGIDYDETFAPVAMMEAIRIFLAFATYMNFKVYQMDVKSAFLNGKLKEEVYVKQPPGFESSEFPYYVCKLEKALYGLKQAPRAWYETLSTFLIQNKFAKGRIDNTLFIYKSKGEVLIVQLYQSNPKESDLTAVKRILRYLKGTPTLGLYHPKCPGFDLKGYSDSDYAGCNMDIKSTSAKAEYVAVAGCCAILHSRTKHIDIRYHFIRDHILKGDIELHFIPTEYQLADIFTKPLDEPTSTRLKAELGMLNID</sequence>
<reference evidence="3" key="1">
    <citation type="journal article" date="2022" name="Int. J. Mol. Sci.">
        <title>Draft Genome of Tanacetum Coccineum: Genomic Comparison of Closely Related Tanacetum-Family Plants.</title>
        <authorList>
            <person name="Yamashiro T."/>
            <person name="Shiraishi A."/>
            <person name="Nakayama K."/>
            <person name="Satake H."/>
        </authorList>
    </citation>
    <scope>NUCLEOTIDE SEQUENCE</scope>
</reference>
<dbReference type="Pfam" id="PF25597">
    <property type="entry name" value="SH3_retrovirus"/>
    <property type="match status" value="1"/>
</dbReference>
<comment type="caution">
    <text evidence="3">The sequence shown here is derived from an EMBL/GenBank/DDBJ whole genome shotgun (WGS) entry which is preliminary data.</text>
</comment>
<feature type="domain" description="Reverse transcriptase Ty1/copia-type" evidence="1">
    <location>
        <begin position="175"/>
        <end position="343"/>
    </location>
</feature>
<gene>
    <name evidence="3" type="ORF">Tco_1029328</name>
</gene>
<dbReference type="InterPro" id="IPR013103">
    <property type="entry name" value="RVT_2"/>
</dbReference>
<dbReference type="CDD" id="cd09272">
    <property type="entry name" value="RNase_HI_RT_Ty1"/>
    <property type="match status" value="1"/>
</dbReference>
<dbReference type="Proteomes" id="UP001151760">
    <property type="component" value="Unassembled WGS sequence"/>
</dbReference>
<organism evidence="3 4">
    <name type="scientific">Tanacetum coccineum</name>
    <dbReference type="NCBI Taxonomy" id="301880"/>
    <lineage>
        <taxon>Eukaryota</taxon>
        <taxon>Viridiplantae</taxon>
        <taxon>Streptophyta</taxon>
        <taxon>Embryophyta</taxon>
        <taxon>Tracheophyta</taxon>
        <taxon>Spermatophyta</taxon>
        <taxon>Magnoliopsida</taxon>
        <taxon>eudicotyledons</taxon>
        <taxon>Gunneridae</taxon>
        <taxon>Pentapetalae</taxon>
        <taxon>asterids</taxon>
        <taxon>campanulids</taxon>
        <taxon>Asterales</taxon>
        <taxon>Asteraceae</taxon>
        <taxon>Asteroideae</taxon>
        <taxon>Anthemideae</taxon>
        <taxon>Anthemidinae</taxon>
        <taxon>Tanacetum</taxon>
    </lineage>
</organism>
<evidence type="ECO:0000259" key="2">
    <source>
        <dbReference type="Pfam" id="PF25597"/>
    </source>
</evidence>
<name>A0ABQ5G5C7_9ASTR</name>
<dbReference type="Pfam" id="PF07727">
    <property type="entry name" value="RVT_2"/>
    <property type="match status" value="1"/>
</dbReference>
<proteinExistence type="predicted"/>
<dbReference type="InterPro" id="IPR043502">
    <property type="entry name" value="DNA/RNA_pol_sf"/>
</dbReference>
<evidence type="ECO:0000259" key="1">
    <source>
        <dbReference type="Pfam" id="PF07727"/>
    </source>
</evidence>
<reference evidence="3" key="2">
    <citation type="submission" date="2022-01" db="EMBL/GenBank/DDBJ databases">
        <authorList>
            <person name="Yamashiro T."/>
            <person name="Shiraishi A."/>
            <person name="Satake H."/>
            <person name="Nakayama K."/>
        </authorList>
    </citation>
    <scope>NUCLEOTIDE SEQUENCE</scope>
</reference>
<protein>
    <submittedName>
        <fullName evidence="3">Retrovirus-related pol polyprotein from transposon TNT 1-94</fullName>
    </submittedName>
</protein>